<comment type="caution">
    <text evidence="1">The sequence shown here is derived from an EMBL/GenBank/DDBJ whole genome shotgun (WGS) entry which is preliminary data.</text>
</comment>
<sequence>MKQYTQMSIRTKVDTFDLKLGKDFIASLHEWGGLILPEQISHNADKFVDSFVGADECKDYWGAEGEMRVNGSMSRFHEDFAWRRKKTIKSTGYIRHKTQNIRGQVVPGSLNFRSACSEKVDWYLLFKKWCEIFSPQLGCLHQFAGLELDPRHKNDSFQIGSFNAALKPDVPNIGWAMFYGDEFAEAVDADKIAAAGFPIEKINNGYLVRVTENFQDVLENFPLFSRRRAELKALFREEFFLIQHEPLVSAIR</sequence>
<dbReference type="EMBL" id="LKEJ01000172">
    <property type="protein sequence ID" value="KTB56529.1"/>
    <property type="molecule type" value="Genomic_DNA"/>
</dbReference>
<evidence type="ECO:0000313" key="1">
    <source>
        <dbReference type="EMBL" id="KTB56529.1"/>
    </source>
</evidence>
<name>A0A0W0H757_PSEVI</name>
<proteinExistence type="predicted"/>
<reference evidence="1 2" key="1">
    <citation type="submission" date="2015-09" db="EMBL/GenBank/DDBJ databases">
        <title>Genome sequence of ICMP 13104.</title>
        <authorList>
            <person name="Visnovsky S."/>
            <person name="Lu A."/>
            <person name="Panda P."/>
            <person name="Pitman A."/>
        </authorList>
    </citation>
    <scope>NUCLEOTIDE SEQUENCE [LARGE SCALE GENOMIC DNA]</scope>
    <source>
        <strain evidence="1 2">ICMP 13104</strain>
    </source>
</reference>
<gene>
    <name evidence="1" type="ORF">AO067_02970</name>
</gene>
<keyword evidence="2" id="KW-1185">Reference proteome</keyword>
<dbReference type="Proteomes" id="UP000053048">
    <property type="component" value="Unassembled WGS sequence"/>
</dbReference>
<accession>A0A0W0H757</accession>
<organism evidence="1 2">
    <name type="scientific">Pseudomonas viridiflava ICMP 13104</name>
    <dbReference type="NCBI Taxonomy" id="1198305"/>
    <lineage>
        <taxon>Bacteria</taxon>
        <taxon>Pseudomonadati</taxon>
        <taxon>Pseudomonadota</taxon>
        <taxon>Gammaproteobacteria</taxon>
        <taxon>Pseudomonadales</taxon>
        <taxon>Pseudomonadaceae</taxon>
        <taxon>Pseudomonas</taxon>
    </lineage>
</organism>
<dbReference type="AlphaFoldDB" id="A0A0W0H757"/>
<protein>
    <submittedName>
        <fullName evidence="1">Uncharacterized protein</fullName>
    </submittedName>
</protein>
<evidence type="ECO:0000313" key="2">
    <source>
        <dbReference type="Proteomes" id="UP000053048"/>
    </source>
</evidence>